<feature type="transmembrane region" description="Helical" evidence="1">
    <location>
        <begin position="84"/>
        <end position="111"/>
    </location>
</feature>
<keyword evidence="1" id="KW-1133">Transmembrane helix</keyword>
<feature type="transmembrane region" description="Helical" evidence="1">
    <location>
        <begin position="39"/>
        <end position="59"/>
    </location>
</feature>
<sequence>MKGLLIKDIRLLKGQSTILLALLVLVAVFMGVVSDVSSFFVVAYITIFLSIFVASTISYDEYDNGYLFLMTLPVTRKKYVNEKYIFGILISIFAWCVGMAAGTVLMIAQGAKTGAGEWIGGNLMYICIAWMFMSIMMPLRLRFDSEKARYANIIMFALIAAVAYGVSRISQYVPDNILRNVSAFFNTLGNNGILALCAVAAAAALLISYICSRHIMEKKEF</sequence>
<dbReference type="InterPro" id="IPR025699">
    <property type="entry name" value="ABC2_memb-like"/>
</dbReference>
<dbReference type="Pfam" id="PF13346">
    <property type="entry name" value="ABC2_membrane_5"/>
    <property type="match status" value="1"/>
</dbReference>
<accession>A0A9D2NQU0</accession>
<dbReference type="AlphaFoldDB" id="A0A9D2NQU0"/>
<gene>
    <name evidence="2" type="ORF">H9758_12080</name>
</gene>
<evidence type="ECO:0000256" key="1">
    <source>
        <dbReference type="SAM" id="Phobius"/>
    </source>
</evidence>
<reference evidence="2" key="1">
    <citation type="journal article" date="2021" name="PeerJ">
        <title>Extensive microbial diversity within the chicken gut microbiome revealed by metagenomics and culture.</title>
        <authorList>
            <person name="Gilroy R."/>
            <person name="Ravi A."/>
            <person name="Getino M."/>
            <person name="Pursley I."/>
            <person name="Horton D.L."/>
            <person name="Alikhan N.F."/>
            <person name="Baker D."/>
            <person name="Gharbi K."/>
            <person name="Hall N."/>
            <person name="Watson M."/>
            <person name="Adriaenssens E.M."/>
            <person name="Foster-Nyarko E."/>
            <person name="Jarju S."/>
            <person name="Secka A."/>
            <person name="Antonio M."/>
            <person name="Oren A."/>
            <person name="Chaudhuri R.R."/>
            <person name="La Ragione R."/>
            <person name="Hildebrand F."/>
            <person name="Pallen M.J."/>
        </authorList>
    </citation>
    <scope>NUCLEOTIDE SEQUENCE</scope>
    <source>
        <strain evidence="2">ChiW19-954</strain>
    </source>
</reference>
<keyword evidence="1" id="KW-0472">Membrane</keyword>
<dbReference type="Proteomes" id="UP000823890">
    <property type="component" value="Unassembled WGS sequence"/>
</dbReference>
<protein>
    <submittedName>
        <fullName evidence="2">ABC-2 transporter permease</fullName>
    </submittedName>
</protein>
<comment type="caution">
    <text evidence="2">The sequence shown here is derived from an EMBL/GenBank/DDBJ whole genome shotgun (WGS) entry which is preliminary data.</text>
</comment>
<organism evidence="2 3">
    <name type="scientific">Candidatus Mediterraneibacter faecipullorum</name>
    <dbReference type="NCBI Taxonomy" id="2838670"/>
    <lineage>
        <taxon>Bacteria</taxon>
        <taxon>Bacillati</taxon>
        <taxon>Bacillota</taxon>
        <taxon>Clostridia</taxon>
        <taxon>Lachnospirales</taxon>
        <taxon>Lachnospiraceae</taxon>
        <taxon>Mediterraneibacter</taxon>
    </lineage>
</organism>
<dbReference type="EMBL" id="DWWO01000144">
    <property type="protein sequence ID" value="HJC35304.1"/>
    <property type="molecule type" value="Genomic_DNA"/>
</dbReference>
<feature type="transmembrane region" description="Helical" evidence="1">
    <location>
        <begin position="12"/>
        <end position="33"/>
    </location>
</feature>
<feature type="transmembrane region" description="Helical" evidence="1">
    <location>
        <begin position="123"/>
        <end position="141"/>
    </location>
</feature>
<reference evidence="2" key="2">
    <citation type="submission" date="2021-04" db="EMBL/GenBank/DDBJ databases">
        <authorList>
            <person name="Gilroy R."/>
        </authorList>
    </citation>
    <scope>NUCLEOTIDE SEQUENCE</scope>
    <source>
        <strain evidence="2">ChiW19-954</strain>
    </source>
</reference>
<evidence type="ECO:0000313" key="3">
    <source>
        <dbReference type="Proteomes" id="UP000823890"/>
    </source>
</evidence>
<feature type="transmembrane region" description="Helical" evidence="1">
    <location>
        <begin position="193"/>
        <end position="211"/>
    </location>
</feature>
<proteinExistence type="predicted"/>
<dbReference type="PANTHER" id="PTHR41309">
    <property type="entry name" value="MEMBRANE PROTEIN-RELATED"/>
    <property type="match status" value="1"/>
</dbReference>
<dbReference type="PANTHER" id="PTHR41309:SF2">
    <property type="entry name" value="MEMBRANE PROTEIN"/>
    <property type="match status" value="1"/>
</dbReference>
<keyword evidence="1" id="KW-0812">Transmembrane</keyword>
<evidence type="ECO:0000313" key="2">
    <source>
        <dbReference type="EMBL" id="HJC35304.1"/>
    </source>
</evidence>
<name>A0A9D2NQU0_9FIRM</name>
<feature type="transmembrane region" description="Helical" evidence="1">
    <location>
        <begin position="153"/>
        <end position="173"/>
    </location>
</feature>